<proteinExistence type="inferred from homology"/>
<organism evidence="6 7">
    <name type="scientific">Aquimarina celericrescens</name>
    <dbReference type="NCBI Taxonomy" id="1964542"/>
    <lineage>
        <taxon>Bacteria</taxon>
        <taxon>Pseudomonadati</taxon>
        <taxon>Bacteroidota</taxon>
        <taxon>Flavobacteriia</taxon>
        <taxon>Flavobacteriales</taxon>
        <taxon>Flavobacteriaceae</taxon>
        <taxon>Aquimarina</taxon>
    </lineage>
</organism>
<keyword evidence="3 6" id="KW-0378">Hydrolase</keyword>
<dbReference type="InterPro" id="IPR044993">
    <property type="entry name" value="BXL"/>
</dbReference>
<dbReference type="InterPro" id="IPR017853">
    <property type="entry name" value="GH"/>
</dbReference>
<keyword evidence="7" id="KW-1185">Reference proteome</keyword>
<dbReference type="EMBL" id="JBHUHY010000017">
    <property type="protein sequence ID" value="MFD2188464.1"/>
    <property type="molecule type" value="Genomic_DNA"/>
</dbReference>
<dbReference type="Pfam" id="PF01915">
    <property type="entry name" value="Glyco_hydro_3_C"/>
    <property type="match status" value="1"/>
</dbReference>
<dbReference type="InterPro" id="IPR036962">
    <property type="entry name" value="Glyco_hydro_3_N_sf"/>
</dbReference>
<evidence type="ECO:0000313" key="7">
    <source>
        <dbReference type="Proteomes" id="UP001597344"/>
    </source>
</evidence>
<feature type="signal peptide" evidence="4">
    <location>
        <begin position="1"/>
        <end position="23"/>
    </location>
</feature>
<reference evidence="7" key="1">
    <citation type="journal article" date="2019" name="Int. J. Syst. Evol. Microbiol.">
        <title>The Global Catalogue of Microorganisms (GCM) 10K type strain sequencing project: providing services to taxonomists for standard genome sequencing and annotation.</title>
        <authorList>
            <consortium name="The Broad Institute Genomics Platform"/>
            <consortium name="The Broad Institute Genome Sequencing Center for Infectious Disease"/>
            <person name="Wu L."/>
            <person name="Ma J."/>
        </authorList>
    </citation>
    <scope>NUCLEOTIDE SEQUENCE [LARGE SCALE GENOMIC DNA]</scope>
    <source>
        <strain evidence="7">DT92</strain>
    </source>
</reference>
<feature type="domain" description="Fibronectin type III-like" evidence="5">
    <location>
        <begin position="639"/>
        <end position="708"/>
    </location>
</feature>
<dbReference type="Pfam" id="PF00933">
    <property type="entry name" value="Glyco_hydro_3"/>
    <property type="match status" value="1"/>
</dbReference>
<evidence type="ECO:0000313" key="6">
    <source>
        <dbReference type="EMBL" id="MFD2188464.1"/>
    </source>
</evidence>
<dbReference type="GO" id="GO:0016787">
    <property type="term" value="F:hydrolase activity"/>
    <property type="evidence" value="ECO:0007669"/>
    <property type="project" value="UniProtKB-KW"/>
</dbReference>
<dbReference type="InterPro" id="IPR001764">
    <property type="entry name" value="Glyco_hydro_3_N"/>
</dbReference>
<name>A0ABW5B2R0_9FLAO</name>
<keyword evidence="2 4" id="KW-0732">Signal</keyword>
<gene>
    <name evidence="6" type="ORF">ACFSJT_16780</name>
</gene>
<evidence type="ECO:0000256" key="1">
    <source>
        <dbReference type="ARBA" id="ARBA00005336"/>
    </source>
</evidence>
<dbReference type="InterPro" id="IPR026891">
    <property type="entry name" value="Fn3-like"/>
</dbReference>
<feature type="chain" id="PRO_5047069832" evidence="4">
    <location>
        <begin position="24"/>
        <end position="734"/>
    </location>
</feature>
<dbReference type="PRINTS" id="PR00133">
    <property type="entry name" value="GLHYDRLASE3"/>
</dbReference>
<dbReference type="SMART" id="SM01217">
    <property type="entry name" value="Fn3_like"/>
    <property type="match status" value="1"/>
</dbReference>
<evidence type="ECO:0000256" key="3">
    <source>
        <dbReference type="ARBA" id="ARBA00022801"/>
    </source>
</evidence>
<evidence type="ECO:0000256" key="4">
    <source>
        <dbReference type="SAM" id="SignalP"/>
    </source>
</evidence>
<dbReference type="Pfam" id="PF14310">
    <property type="entry name" value="Fn3-like"/>
    <property type="match status" value="1"/>
</dbReference>
<dbReference type="PANTHER" id="PTHR42721:SF3">
    <property type="entry name" value="BETA-D-XYLOSIDASE 5-RELATED"/>
    <property type="match status" value="1"/>
</dbReference>
<sequence>MIRIVLFCIAFCHYCIPVSVVTAQKLAPFPWQNTALSFEARSEALVKALTLEEKVSLMTHNSAAIPRLNVPEYNWWNESLHGIARNGRATVFPQAIGLAATFDKDLLYRIATAISDEARAKFNTSIAIGNRGIYAGLTFWTPNINIFRDPRWGRGQETYGEDPFLTSQMATAYVKGLQGNHPKYLKAAACAKHYAVHSGPEELRHKFDAKTTKKDLFETYLPAFEALVTEAEVEGVMGAYNRVNGELACASDFLIDEVLKKRWNFNGYLVSDCWAIKDFWEHHKVTDSPEASAALALNKGLHVNCGETYQVLDKAIQQGLTTEKQLDHVLKQQLITRFKLGLFDPVGSNPYDTIPVSVVDSPKHRKLALEAARKSIVLLKNKNKLLPLNKNIKSVYVVGPHAASEEVLLGNYFGLSSNTQTILDGIVSQVSPGTTINYKQGILDYRENVNPIDWSTGEAKAADVCIAVMGISSTYEGEEGEAIASPNRGDRIDIKLPQHQIDYLKKIKKNNNKPLVLVLTGGSPIAIPELLDLVEAVVFVWYPGEEGGTAVGEVLFGQVSPSGKLPVTFPKSITQLPPYEDYTMTGRTYRYMIKDPLFPFGFGLNYADLSYSKLTVMQKNQTILVSAEIKNSSEQDVEEVAQLYISSPKAGKEDPIYTLRGFQRIAIKAKSTQRIFFALQKPDFQSIDYKGEPVIYPGNFTIYLGGSLPSSKSIALGAPEYQSETISLSSKSFK</sequence>
<evidence type="ECO:0000259" key="5">
    <source>
        <dbReference type="SMART" id="SM01217"/>
    </source>
</evidence>
<protein>
    <submittedName>
        <fullName evidence="6">Glycoside hydrolase family 3 C-terminal domain-containing protein</fullName>
    </submittedName>
</protein>
<dbReference type="SUPFAM" id="SSF52279">
    <property type="entry name" value="Beta-D-glucan exohydrolase, C-terminal domain"/>
    <property type="match status" value="1"/>
</dbReference>
<dbReference type="Proteomes" id="UP001597344">
    <property type="component" value="Unassembled WGS sequence"/>
</dbReference>
<comment type="caution">
    <text evidence="6">The sequence shown here is derived from an EMBL/GenBank/DDBJ whole genome shotgun (WGS) entry which is preliminary data.</text>
</comment>
<dbReference type="PANTHER" id="PTHR42721">
    <property type="entry name" value="SUGAR HYDROLASE-RELATED"/>
    <property type="match status" value="1"/>
</dbReference>
<accession>A0ABW5B2R0</accession>
<dbReference type="InterPro" id="IPR002772">
    <property type="entry name" value="Glyco_hydro_3_C"/>
</dbReference>
<dbReference type="Gene3D" id="2.60.40.10">
    <property type="entry name" value="Immunoglobulins"/>
    <property type="match status" value="1"/>
</dbReference>
<dbReference type="InterPro" id="IPR013783">
    <property type="entry name" value="Ig-like_fold"/>
</dbReference>
<dbReference type="SUPFAM" id="SSF51445">
    <property type="entry name" value="(Trans)glycosidases"/>
    <property type="match status" value="1"/>
</dbReference>
<dbReference type="Gene3D" id="3.20.20.300">
    <property type="entry name" value="Glycoside hydrolase, family 3, N-terminal domain"/>
    <property type="match status" value="1"/>
</dbReference>
<dbReference type="Gene3D" id="3.40.50.1700">
    <property type="entry name" value="Glycoside hydrolase family 3 C-terminal domain"/>
    <property type="match status" value="1"/>
</dbReference>
<evidence type="ECO:0000256" key="2">
    <source>
        <dbReference type="ARBA" id="ARBA00022729"/>
    </source>
</evidence>
<dbReference type="RefSeq" id="WP_378321499.1">
    <property type="nucleotide sequence ID" value="NZ_JBHUHY010000017.1"/>
</dbReference>
<dbReference type="InterPro" id="IPR036881">
    <property type="entry name" value="Glyco_hydro_3_C_sf"/>
</dbReference>
<comment type="similarity">
    <text evidence="1">Belongs to the glycosyl hydrolase 3 family.</text>
</comment>